<dbReference type="SUPFAM" id="SSF51011">
    <property type="entry name" value="Glycosyl hydrolase domain"/>
    <property type="match status" value="1"/>
</dbReference>
<keyword evidence="7" id="KW-1185">Reference proteome</keyword>
<keyword evidence="2" id="KW-0378">Hydrolase</keyword>
<protein>
    <submittedName>
        <fullName evidence="6">Alpha amylase</fullName>
    </submittedName>
</protein>
<dbReference type="FunCoup" id="A0A1Y1UDW6">
    <property type="interactions" value="31"/>
</dbReference>
<comment type="caution">
    <text evidence="6">The sequence shown here is derived from an EMBL/GenBank/DDBJ whole genome shotgun (WGS) entry which is preliminary data.</text>
</comment>
<dbReference type="RefSeq" id="XP_021870342.1">
    <property type="nucleotide sequence ID" value="XM_022013455.1"/>
</dbReference>
<comment type="similarity">
    <text evidence="1">Belongs to the glycosyl hydrolase 13 family.</text>
</comment>
<dbReference type="Pfam" id="PF16657">
    <property type="entry name" value="Malt_amylase_C"/>
    <property type="match status" value="1"/>
</dbReference>
<dbReference type="AlphaFoldDB" id="A0A1Y1UDW6"/>
<dbReference type="SUPFAM" id="SSF51445">
    <property type="entry name" value="(Trans)glycosidases"/>
    <property type="match status" value="1"/>
</dbReference>
<evidence type="ECO:0000313" key="6">
    <source>
        <dbReference type="EMBL" id="ORX36241.1"/>
    </source>
</evidence>
<evidence type="ECO:0000256" key="2">
    <source>
        <dbReference type="ARBA" id="ARBA00022801"/>
    </source>
</evidence>
<dbReference type="STRING" id="4999.A0A1Y1UDW6"/>
<name>A0A1Y1UDW6_9TREE</name>
<sequence>MAETFQRRAHYKECCIYQIYPASFCDGNGDGMGDIPGIISKLDYLKDLGCDVIWLSPIYQSPFVDNGYDVSDYTAIDPRFGTLDDVDALIAGLHERGIKLVMDLIINHTSNEHYWFKESRKSKDNPYRDFYWWRPPKWSESGERLPPNNWREEFSNGSAWQWDEHTGEYYLHLYAKEQPDLNWENPKLRQVIYEDVMKWWLDRGVDGFRMDVINLISKNPELPDASIQDEGETWQWSYEHTANGPRIHEFLKEMNKEVLSLYPDIITVGETPFTHHDFDTLVPYVLPENNELQMIFQFEQTEVDGYPPLVVKKYTLPEFKQVTSRWQTGMQERGGWNANYLENHDVARSVSRFGDDSTPENRVLTAKLLALLQCTLSGTLYVYQGEEIAMANIPPSWSIEEYKDVASQAYYHEEYEIRKKDGQTPDMSDVMHALQCKSRDCARTPMQWSDSTQAGFSTGIPWMRVNDDYREWNVEAQKDDPKSVLSFWKDMIKFRKRYLSSTYGLFEEIHPDHPHIYSYTKTYDRETMLVIINFANESVDFDFGNVKIPAGKPKDQISNLESGSAASVDNKVSMRPYEARAMVWDGQ</sequence>
<dbReference type="Pfam" id="PF00128">
    <property type="entry name" value="Alpha-amylase"/>
    <property type="match status" value="1"/>
</dbReference>
<dbReference type="GO" id="GO:0033934">
    <property type="term" value="F:glucan 1,4-alpha-maltotriohydrolase activity"/>
    <property type="evidence" value="ECO:0007669"/>
    <property type="project" value="TreeGrafter"/>
</dbReference>
<reference evidence="6 7" key="1">
    <citation type="submission" date="2017-03" db="EMBL/GenBank/DDBJ databases">
        <title>Widespread Adenine N6-methylation of Active Genes in Fungi.</title>
        <authorList>
            <consortium name="DOE Joint Genome Institute"/>
            <person name="Mondo S.J."/>
            <person name="Dannebaum R.O."/>
            <person name="Kuo R.C."/>
            <person name="Louie K.B."/>
            <person name="Bewick A.J."/>
            <person name="Labutti K."/>
            <person name="Haridas S."/>
            <person name="Kuo A."/>
            <person name="Salamov A."/>
            <person name="Ahrendt S.R."/>
            <person name="Lau R."/>
            <person name="Bowen B.P."/>
            <person name="Lipzen A."/>
            <person name="Sullivan W."/>
            <person name="Andreopoulos W.B."/>
            <person name="Clum A."/>
            <person name="Lindquist E."/>
            <person name="Daum C."/>
            <person name="Northen T.R."/>
            <person name="Ramamoorthy G."/>
            <person name="Schmitz R.J."/>
            <person name="Gryganskyi A."/>
            <person name="Culley D."/>
            <person name="Magnuson J."/>
            <person name="James T.Y."/>
            <person name="O'Malley M.A."/>
            <person name="Stajich J.E."/>
            <person name="Spatafora J.W."/>
            <person name="Visel A."/>
            <person name="Grigoriev I.V."/>
        </authorList>
    </citation>
    <scope>NUCLEOTIDE SEQUENCE [LARGE SCALE GENOMIC DNA]</scope>
    <source>
        <strain evidence="6 7">NRRL Y-17943</strain>
    </source>
</reference>
<evidence type="ECO:0000256" key="4">
    <source>
        <dbReference type="ARBA" id="ARBA00026248"/>
    </source>
</evidence>
<dbReference type="PANTHER" id="PTHR10357">
    <property type="entry name" value="ALPHA-AMYLASE FAMILY MEMBER"/>
    <property type="match status" value="1"/>
</dbReference>
<dbReference type="InterPro" id="IPR013780">
    <property type="entry name" value="Glyco_hydro_b"/>
</dbReference>
<dbReference type="InParanoid" id="A0A1Y1UDW6"/>
<feature type="domain" description="Glycosyl hydrolase family 13 catalytic" evidence="5">
    <location>
        <begin position="18"/>
        <end position="443"/>
    </location>
</feature>
<dbReference type="Gene3D" id="2.60.40.1180">
    <property type="entry name" value="Golgi alpha-mannosidase II"/>
    <property type="match status" value="1"/>
</dbReference>
<dbReference type="Gene3D" id="3.20.20.80">
    <property type="entry name" value="Glycosidases"/>
    <property type="match status" value="1"/>
</dbReference>
<dbReference type="GO" id="GO:0005987">
    <property type="term" value="P:sucrose catabolic process"/>
    <property type="evidence" value="ECO:0007669"/>
    <property type="project" value="TreeGrafter"/>
</dbReference>
<evidence type="ECO:0000256" key="3">
    <source>
        <dbReference type="ARBA" id="ARBA00023295"/>
    </source>
</evidence>
<accession>A0A1Y1UDW6</accession>
<dbReference type="GO" id="GO:0000025">
    <property type="term" value="P:maltose catabolic process"/>
    <property type="evidence" value="ECO:0007669"/>
    <property type="project" value="TreeGrafter"/>
</dbReference>
<dbReference type="CDD" id="cd11333">
    <property type="entry name" value="AmyAc_SI_OligoGlu_DGase"/>
    <property type="match status" value="1"/>
</dbReference>
<dbReference type="InterPro" id="IPR045857">
    <property type="entry name" value="O16G_dom_2"/>
</dbReference>
<dbReference type="PANTHER" id="PTHR10357:SF232">
    <property type="entry name" value="GLYCOSYL HYDROLASE FAMILY 13 CATALYTIC DOMAIN-CONTAINING PROTEIN"/>
    <property type="match status" value="1"/>
</dbReference>
<proteinExistence type="inferred from homology"/>
<keyword evidence="4" id="KW-0462">Maltose metabolism</keyword>
<dbReference type="EMBL" id="NBSH01000008">
    <property type="protein sequence ID" value="ORX36241.1"/>
    <property type="molecule type" value="Genomic_DNA"/>
</dbReference>
<dbReference type="InterPro" id="IPR032091">
    <property type="entry name" value="Malt_amylase-like_C"/>
</dbReference>
<dbReference type="GeneID" id="33555263"/>
<dbReference type="InterPro" id="IPR006047">
    <property type="entry name" value="GH13_cat_dom"/>
</dbReference>
<gene>
    <name evidence="6" type="ORF">BD324DRAFT_580696</name>
</gene>
<dbReference type="SMART" id="SM00642">
    <property type="entry name" value="Aamy"/>
    <property type="match status" value="1"/>
</dbReference>
<evidence type="ECO:0000259" key="5">
    <source>
        <dbReference type="SMART" id="SM00642"/>
    </source>
</evidence>
<evidence type="ECO:0000313" key="7">
    <source>
        <dbReference type="Proteomes" id="UP000193218"/>
    </source>
</evidence>
<dbReference type="Proteomes" id="UP000193218">
    <property type="component" value="Unassembled WGS sequence"/>
</dbReference>
<dbReference type="Gene3D" id="3.90.400.10">
    <property type="entry name" value="Oligo-1,6-glucosidase, Domain 2"/>
    <property type="match status" value="1"/>
</dbReference>
<dbReference type="GO" id="GO:0004575">
    <property type="term" value="F:sucrose alpha-glucosidase activity"/>
    <property type="evidence" value="ECO:0007669"/>
    <property type="project" value="TreeGrafter"/>
</dbReference>
<dbReference type="FunFam" id="3.20.20.80:FF:000087">
    <property type="entry name" value="Oligo-1,6-glucosidase IMA1"/>
    <property type="match status" value="1"/>
</dbReference>
<dbReference type="GO" id="GO:0004574">
    <property type="term" value="F:oligo-1,6-glucosidase activity"/>
    <property type="evidence" value="ECO:0007669"/>
    <property type="project" value="TreeGrafter"/>
</dbReference>
<keyword evidence="3" id="KW-0326">Glycosidase</keyword>
<organism evidence="6 7">
    <name type="scientific">Kockovaella imperatae</name>
    <dbReference type="NCBI Taxonomy" id="4999"/>
    <lineage>
        <taxon>Eukaryota</taxon>
        <taxon>Fungi</taxon>
        <taxon>Dikarya</taxon>
        <taxon>Basidiomycota</taxon>
        <taxon>Agaricomycotina</taxon>
        <taxon>Tremellomycetes</taxon>
        <taxon>Tremellales</taxon>
        <taxon>Cuniculitremaceae</taxon>
        <taxon>Kockovaella</taxon>
    </lineage>
</organism>
<dbReference type="FunFam" id="3.90.400.10:FF:000002">
    <property type="entry name" value="Sucrose isomerase"/>
    <property type="match status" value="1"/>
</dbReference>
<dbReference type="OrthoDB" id="1740265at2759"/>
<dbReference type="GO" id="GO:0004556">
    <property type="term" value="F:alpha-amylase activity"/>
    <property type="evidence" value="ECO:0007669"/>
    <property type="project" value="TreeGrafter"/>
</dbReference>
<dbReference type="InterPro" id="IPR017853">
    <property type="entry name" value="GH"/>
</dbReference>
<evidence type="ECO:0000256" key="1">
    <source>
        <dbReference type="ARBA" id="ARBA00008061"/>
    </source>
</evidence>